<reference evidence="2 3" key="1">
    <citation type="submission" date="2019-10" db="EMBL/GenBank/DDBJ databases">
        <title>Streptomyces smaragdinus sp. nov. and Streptomyces fabii sp. nov., isolated from the gut of fungus growing-termite Macrotermes natalensis.</title>
        <authorList>
            <person name="Schwitalla J."/>
            <person name="Benndorf R."/>
            <person name="Martin K."/>
            <person name="De Beer W."/>
            <person name="Kaster A.-K."/>
            <person name="Vollmers J."/>
            <person name="Poulsen M."/>
            <person name="Beemelmanns C."/>
        </authorList>
    </citation>
    <scope>NUCLEOTIDE SEQUENCE [LARGE SCALE GENOMIC DNA]</scope>
    <source>
        <strain evidence="2 3">RB5</strain>
    </source>
</reference>
<keyword evidence="3" id="KW-1185">Reference proteome</keyword>
<feature type="compositionally biased region" description="Basic and acidic residues" evidence="1">
    <location>
        <begin position="13"/>
        <end position="29"/>
    </location>
</feature>
<proteinExistence type="predicted"/>
<gene>
    <name evidence="2" type="ORF">SRB5_23870</name>
</gene>
<dbReference type="EMBL" id="WEGJ01000005">
    <property type="protein sequence ID" value="MQY12254.1"/>
    <property type="molecule type" value="Genomic_DNA"/>
</dbReference>
<evidence type="ECO:0000313" key="2">
    <source>
        <dbReference type="EMBL" id="MQY12254.1"/>
    </source>
</evidence>
<dbReference type="AlphaFoldDB" id="A0A7K0CHN3"/>
<evidence type="ECO:0000313" key="3">
    <source>
        <dbReference type="Proteomes" id="UP000466345"/>
    </source>
</evidence>
<feature type="region of interest" description="Disordered" evidence="1">
    <location>
        <begin position="1"/>
        <end position="29"/>
    </location>
</feature>
<accession>A0A7K0CHN3</accession>
<protein>
    <submittedName>
        <fullName evidence="2">Uncharacterized protein</fullName>
    </submittedName>
</protein>
<evidence type="ECO:0000256" key="1">
    <source>
        <dbReference type="SAM" id="MobiDB-lite"/>
    </source>
</evidence>
<dbReference type="Proteomes" id="UP000466345">
    <property type="component" value="Unassembled WGS sequence"/>
</dbReference>
<organism evidence="2 3">
    <name type="scientific">Streptomyces smaragdinus</name>
    <dbReference type="NCBI Taxonomy" id="2585196"/>
    <lineage>
        <taxon>Bacteria</taxon>
        <taxon>Bacillati</taxon>
        <taxon>Actinomycetota</taxon>
        <taxon>Actinomycetes</taxon>
        <taxon>Kitasatosporales</taxon>
        <taxon>Streptomycetaceae</taxon>
        <taxon>Streptomyces</taxon>
    </lineage>
</organism>
<sequence>MMVFDDPEQGVVDDPRGDERGLWVSAPDR</sequence>
<comment type="caution">
    <text evidence="2">The sequence shown here is derived from an EMBL/GenBank/DDBJ whole genome shotgun (WGS) entry which is preliminary data.</text>
</comment>
<name>A0A7K0CHN3_9ACTN</name>